<dbReference type="Gene3D" id="1.20.58.320">
    <property type="entry name" value="TPR-like"/>
    <property type="match status" value="1"/>
</dbReference>
<dbReference type="Pfam" id="PF06041">
    <property type="entry name" value="DUF924"/>
    <property type="match status" value="1"/>
</dbReference>
<dbReference type="AlphaFoldDB" id="B9Z634"/>
<protein>
    <recommendedName>
        <fullName evidence="3">Transmembrane protein</fullName>
    </recommendedName>
</protein>
<dbReference type="Proteomes" id="UP000003165">
    <property type="component" value="Unassembled WGS sequence"/>
</dbReference>
<comment type="caution">
    <text evidence="1">The sequence shown here is derived from an EMBL/GenBank/DDBJ whole genome shotgun (WGS) entry which is preliminary data.</text>
</comment>
<dbReference type="eggNOG" id="COG3803">
    <property type="taxonomic scope" value="Bacteria"/>
</dbReference>
<accession>B9Z634</accession>
<evidence type="ECO:0008006" key="3">
    <source>
        <dbReference type="Google" id="ProtNLM"/>
    </source>
</evidence>
<dbReference type="InterPro" id="IPR010323">
    <property type="entry name" value="DUF924"/>
</dbReference>
<dbReference type="SUPFAM" id="SSF48452">
    <property type="entry name" value="TPR-like"/>
    <property type="match status" value="1"/>
</dbReference>
<dbReference type="Gene3D" id="1.25.40.10">
    <property type="entry name" value="Tetratricopeptide repeat domain"/>
    <property type="match status" value="1"/>
</dbReference>
<evidence type="ECO:0000313" key="1">
    <source>
        <dbReference type="EMBL" id="EEG07678.1"/>
    </source>
</evidence>
<organism evidence="1 2">
    <name type="scientific">Pseudogulbenkiania ferrooxidans 2002</name>
    <dbReference type="NCBI Taxonomy" id="279714"/>
    <lineage>
        <taxon>Bacteria</taxon>
        <taxon>Pseudomonadati</taxon>
        <taxon>Pseudomonadota</taxon>
        <taxon>Betaproteobacteria</taxon>
        <taxon>Neisseriales</taxon>
        <taxon>Chromobacteriaceae</taxon>
        <taxon>Pseudogulbenkiania</taxon>
    </lineage>
</organism>
<keyword evidence="2" id="KW-1185">Reference proteome</keyword>
<dbReference type="RefSeq" id="WP_008955020.1">
    <property type="nucleotide sequence ID" value="NZ_ACIS01000008.1"/>
</dbReference>
<dbReference type="EMBL" id="ACIS01000008">
    <property type="protein sequence ID" value="EEG07678.1"/>
    <property type="molecule type" value="Genomic_DNA"/>
</dbReference>
<reference evidence="1 2" key="1">
    <citation type="submission" date="2009-02" db="EMBL/GenBank/DDBJ databases">
        <title>Sequencing of the draft genome and assembly of Lutiella nitroferrum 2002.</title>
        <authorList>
            <consortium name="US DOE Joint Genome Institute (JGI-PGF)"/>
            <person name="Lucas S."/>
            <person name="Copeland A."/>
            <person name="Lapidus A."/>
            <person name="Glavina del Rio T."/>
            <person name="Tice H."/>
            <person name="Bruce D."/>
            <person name="Goodwin L."/>
            <person name="Pitluck S."/>
            <person name="Larimer F."/>
            <person name="Land M.L."/>
            <person name="Hauser L."/>
            <person name="Coates J.D."/>
        </authorList>
    </citation>
    <scope>NUCLEOTIDE SEQUENCE [LARGE SCALE GENOMIC DNA]</scope>
    <source>
        <strain evidence="1 2">2002</strain>
    </source>
</reference>
<dbReference type="InterPro" id="IPR011990">
    <property type="entry name" value="TPR-like_helical_dom_sf"/>
</dbReference>
<gene>
    <name evidence="1" type="ORF">FuraDRAFT_3000</name>
</gene>
<evidence type="ECO:0000313" key="2">
    <source>
        <dbReference type="Proteomes" id="UP000003165"/>
    </source>
</evidence>
<name>B9Z634_9NEIS</name>
<proteinExistence type="predicted"/>
<sequence>MLWHDEVLSFWFGGVEEESLARERGAWFRKDAAFDDTIRQRFLTLVEALEAGALPPDLGDARATLAWLIVADQFPRNLFRGTARAFGCDARAREVARQAVAAGLDTQLPPVARWFVYLPFEHSEALADQDEAVRLFAALAGYPGQDNVIDYARRHRAVIERFGRFPHRNAALGRESTAEEAAFLEEPGSSF</sequence>